<accession>A0ABD2AZW6</accession>
<keyword evidence="3" id="KW-1185">Reference proteome</keyword>
<protein>
    <submittedName>
        <fullName evidence="2">Uncharacterized protein</fullName>
    </submittedName>
</protein>
<sequence length="153" mass="16847">MIADGAFLERIKTITEIEKRDGRRRNSRGEEGGSKNREKGGRGSHGILIRCDYVISGVLDTLDTQLLALKPDPACKIIKMVYCRIGGFIDEIDPTDQGRDRLKAECGLAARGLCNRSANRLSHRLAQYTDEGDTISMHTPLVSACVHDPGHTL</sequence>
<dbReference type="Proteomes" id="UP001607303">
    <property type="component" value="Unassembled WGS sequence"/>
</dbReference>
<dbReference type="AlphaFoldDB" id="A0ABD2AZW6"/>
<evidence type="ECO:0000313" key="3">
    <source>
        <dbReference type="Proteomes" id="UP001607303"/>
    </source>
</evidence>
<gene>
    <name evidence="2" type="ORF">V1477_017975</name>
</gene>
<feature type="compositionally biased region" description="Basic and acidic residues" evidence="1">
    <location>
        <begin position="27"/>
        <end position="41"/>
    </location>
</feature>
<evidence type="ECO:0000313" key="2">
    <source>
        <dbReference type="EMBL" id="KAL2726161.1"/>
    </source>
</evidence>
<evidence type="ECO:0000256" key="1">
    <source>
        <dbReference type="SAM" id="MobiDB-lite"/>
    </source>
</evidence>
<organism evidence="2 3">
    <name type="scientific">Vespula maculifrons</name>
    <name type="common">Eastern yellow jacket</name>
    <name type="synonym">Wasp</name>
    <dbReference type="NCBI Taxonomy" id="7453"/>
    <lineage>
        <taxon>Eukaryota</taxon>
        <taxon>Metazoa</taxon>
        <taxon>Ecdysozoa</taxon>
        <taxon>Arthropoda</taxon>
        <taxon>Hexapoda</taxon>
        <taxon>Insecta</taxon>
        <taxon>Pterygota</taxon>
        <taxon>Neoptera</taxon>
        <taxon>Endopterygota</taxon>
        <taxon>Hymenoptera</taxon>
        <taxon>Apocrita</taxon>
        <taxon>Aculeata</taxon>
        <taxon>Vespoidea</taxon>
        <taxon>Vespidae</taxon>
        <taxon>Vespinae</taxon>
        <taxon>Vespula</taxon>
    </lineage>
</organism>
<feature type="region of interest" description="Disordered" evidence="1">
    <location>
        <begin position="19"/>
        <end position="42"/>
    </location>
</feature>
<comment type="caution">
    <text evidence="2">The sequence shown here is derived from an EMBL/GenBank/DDBJ whole genome shotgun (WGS) entry which is preliminary data.</text>
</comment>
<name>A0ABD2AZW6_VESMC</name>
<proteinExistence type="predicted"/>
<reference evidence="2 3" key="1">
    <citation type="journal article" date="2024" name="Ann. Entomol. Soc. Am.">
        <title>Genomic analyses of the southern and eastern yellowjacket wasps (Hymenoptera: Vespidae) reveal evolutionary signatures of social life.</title>
        <authorList>
            <person name="Catto M.A."/>
            <person name="Caine P.B."/>
            <person name="Orr S.E."/>
            <person name="Hunt B.G."/>
            <person name="Goodisman M.A.D."/>
        </authorList>
    </citation>
    <scope>NUCLEOTIDE SEQUENCE [LARGE SCALE GENOMIC DNA]</scope>
    <source>
        <strain evidence="2">232</strain>
        <tissue evidence="2">Head and thorax</tissue>
    </source>
</reference>
<dbReference type="EMBL" id="JAYRBN010000109">
    <property type="protein sequence ID" value="KAL2726161.1"/>
    <property type="molecule type" value="Genomic_DNA"/>
</dbReference>